<protein>
    <submittedName>
        <fullName evidence="8">Membrane fusion protein, Cu(I)/Ag(I) efflux system</fullName>
    </submittedName>
</protein>
<dbReference type="InterPro" id="IPR058790">
    <property type="entry name" value="BSH_CusB"/>
</dbReference>
<dbReference type="InterPro" id="IPR006143">
    <property type="entry name" value="RND_pump_MFP"/>
</dbReference>
<feature type="domain" description="CusB-like barrel-sandwich hybrid" evidence="6">
    <location>
        <begin position="139"/>
        <end position="266"/>
    </location>
</feature>
<dbReference type="InterPro" id="IPR021782">
    <property type="entry name" value="DUF3347"/>
</dbReference>
<organism evidence="8 9">
    <name type="scientific">Desulfomicrobium apsheronum</name>
    <dbReference type="NCBI Taxonomy" id="52560"/>
    <lineage>
        <taxon>Bacteria</taxon>
        <taxon>Pseudomonadati</taxon>
        <taxon>Thermodesulfobacteriota</taxon>
        <taxon>Desulfovibrionia</taxon>
        <taxon>Desulfovibrionales</taxon>
        <taxon>Desulfomicrobiaceae</taxon>
        <taxon>Desulfomicrobium</taxon>
    </lineage>
</organism>
<dbReference type="InterPro" id="IPR051909">
    <property type="entry name" value="MFP_Cation_Efflux"/>
</dbReference>
<dbReference type="Pfam" id="PF11827">
    <property type="entry name" value="DUF3347"/>
    <property type="match status" value="1"/>
</dbReference>
<keyword evidence="3" id="KW-0472">Membrane</keyword>
<keyword evidence="2" id="KW-0813">Transport</keyword>
<dbReference type="NCBIfam" id="TIGR01730">
    <property type="entry name" value="RND_mfp"/>
    <property type="match status" value="1"/>
</dbReference>
<feature type="domain" description="DUF3347" evidence="4">
    <location>
        <begin position="568"/>
        <end position="657"/>
    </location>
</feature>
<keyword evidence="3" id="KW-0812">Transmembrane</keyword>
<dbReference type="InterPro" id="IPR045800">
    <property type="entry name" value="HMBD"/>
</dbReference>
<evidence type="ECO:0000256" key="3">
    <source>
        <dbReference type="SAM" id="Phobius"/>
    </source>
</evidence>
<evidence type="ECO:0000256" key="1">
    <source>
        <dbReference type="ARBA" id="ARBA00009477"/>
    </source>
</evidence>
<dbReference type="GO" id="GO:0015679">
    <property type="term" value="P:plasma membrane copper ion transport"/>
    <property type="evidence" value="ECO:0007669"/>
    <property type="project" value="TreeGrafter"/>
</dbReference>
<dbReference type="EMBL" id="FORX01000010">
    <property type="protein sequence ID" value="SFJ95063.1"/>
    <property type="molecule type" value="Genomic_DNA"/>
</dbReference>
<dbReference type="GO" id="GO:0060003">
    <property type="term" value="P:copper ion export"/>
    <property type="evidence" value="ECO:0007669"/>
    <property type="project" value="TreeGrafter"/>
</dbReference>
<dbReference type="OrthoDB" id="9806939at2"/>
<evidence type="ECO:0000313" key="8">
    <source>
        <dbReference type="EMBL" id="SFJ95063.1"/>
    </source>
</evidence>
<dbReference type="Gene3D" id="2.40.420.20">
    <property type="match status" value="1"/>
</dbReference>
<dbReference type="InterPro" id="IPR058792">
    <property type="entry name" value="Beta-barrel_RND_2"/>
</dbReference>
<sequence length="705" mass="74918">MNATLRKYAVWATAGCLLVALGLGGGYLLWAPPGSGHDGHDHAGQETSEGAPAASLWTCSMHPQIKLPEPGQCPICFMDLIPLAIPDGEDRRTSLRQLSLSPDAARLAGIRVEAARLAEVSVQTHLFGKVAYDESRVGVITAWVGGRIDRLHVDTTGAVVRAGQAMALVYSPELVAAQAELIQAVRARERMSGGSRLVADSALRMENAAREKLRLLGMGKAQIESIVKRGTPADHVTLTAPQSGIVIEKKVVEGMYVQTGMPIYAVADLSRVWVVLEAYESDLVWMAPGKDVAFRVEALPGQEFTGKVVYVGTSVNPATRTVEVRVEVPNPGLALKPGMFVSAMQQDGDAQRPRELVIPASAPLITGKRAVVYVADPDRPGVYEGREVVLGPRTDQGFVVRGGIAEGELVVVQGNFRIDAALQIVARPSMMNPAEAPAASGVRFADVPQPFSVRLAALAQRLGAVEEAVAAGGLDAVRGAYHDFGKALNGVDADALDGEAALEWKELSMLLGNDALLGYESPTPRRASQVLDDMRGHFARVRAAFPLEELTAKIEAPAGLRSALDALYAAYVPVQEALAGDDANTAHAALVLFRQALGQADESARVEGSEAWSGHSAAIASGLGEMEQAADMEGLRAGFYPLSVAMSRMVETYGAGQGPVYELYCPMAFGDQGATWLQGDPRVNNPYFGASMLRCGEVKRQLRGE</sequence>
<dbReference type="AlphaFoldDB" id="A0A1I3VJA6"/>
<comment type="similarity">
    <text evidence="1">Belongs to the membrane fusion protein (MFP) (TC 8.A.1) family.</text>
</comment>
<dbReference type="STRING" id="52560.SAMN04488082_11075"/>
<reference evidence="9" key="1">
    <citation type="submission" date="2016-10" db="EMBL/GenBank/DDBJ databases">
        <authorList>
            <person name="Varghese N."/>
            <person name="Submissions S."/>
        </authorList>
    </citation>
    <scope>NUCLEOTIDE SEQUENCE [LARGE SCALE GENOMIC DNA]</scope>
    <source>
        <strain evidence="9">DSM 5918</strain>
    </source>
</reference>
<dbReference type="GO" id="GO:0022857">
    <property type="term" value="F:transmembrane transporter activity"/>
    <property type="evidence" value="ECO:0007669"/>
    <property type="project" value="InterPro"/>
</dbReference>
<dbReference type="GO" id="GO:0030288">
    <property type="term" value="C:outer membrane-bounded periplasmic space"/>
    <property type="evidence" value="ECO:0007669"/>
    <property type="project" value="TreeGrafter"/>
</dbReference>
<feature type="domain" description="CusB-like beta-barrel" evidence="7">
    <location>
        <begin position="271"/>
        <end position="344"/>
    </location>
</feature>
<evidence type="ECO:0000259" key="7">
    <source>
        <dbReference type="Pfam" id="PF25954"/>
    </source>
</evidence>
<dbReference type="RefSeq" id="WP_092375288.1">
    <property type="nucleotide sequence ID" value="NZ_FORX01000010.1"/>
</dbReference>
<evidence type="ECO:0000259" key="4">
    <source>
        <dbReference type="Pfam" id="PF11827"/>
    </source>
</evidence>
<feature type="transmembrane region" description="Helical" evidence="3">
    <location>
        <begin position="9"/>
        <end position="30"/>
    </location>
</feature>
<dbReference type="Pfam" id="PF25919">
    <property type="entry name" value="BSH_CusB"/>
    <property type="match status" value="1"/>
</dbReference>
<accession>A0A1I3VJA6</accession>
<dbReference type="GO" id="GO:0016020">
    <property type="term" value="C:membrane"/>
    <property type="evidence" value="ECO:0007669"/>
    <property type="project" value="InterPro"/>
</dbReference>
<dbReference type="Proteomes" id="UP000198635">
    <property type="component" value="Unassembled WGS sequence"/>
</dbReference>
<feature type="domain" description="Heavy metal binding" evidence="5">
    <location>
        <begin position="57"/>
        <end position="82"/>
    </location>
</feature>
<dbReference type="Pfam" id="PF25954">
    <property type="entry name" value="Beta-barrel_RND_2"/>
    <property type="match status" value="1"/>
</dbReference>
<evidence type="ECO:0000256" key="2">
    <source>
        <dbReference type="ARBA" id="ARBA00022448"/>
    </source>
</evidence>
<dbReference type="Gene3D" id="2.40.30.170">
    <property type="match status" value="1"/>
</dbReference>
<dbReference type="Pfam" id="PF19335">
    <property type="entry name" value="HMBD"/>
    <property type="match status" value="1"/>
</dbReference>
<evidence type="ECO:0000259" key="6">
    <source>
        <dbReference type="Pfam" id="PF25919"/>
    </source>
</evidence>
<dbReference type="GO" id="GO:0046914">
    <property type="term" value="F:transition metal ion binding"/>
    <property type="evidence" value="ECO:0007669"/>
    <property type="project" value="TreeGrafter"/>
</dbReference>
<gene>
    <name evidence="8" type="ORF">SAMN04488082_11075</name>
</gene>
<dbReference type="FunFam" id="2.40.30.170:FF:000010">
    <property type="entry name" value="Efflux RND transporter periplasmic adaptor subunit"/>
    <property type="match status" value="1"/>
</dbReference>
<dbReference type="SUPFAM" id="SSF111369">
    <property type="entry name" value="HlyD-like secretion proteins"/>
    <property type="match status" value="1"/>
</dbReference>
<evidence type="ECO:0000313" key="9">
    <source>
        <dbReference type="Proteomes" id="UP000198635"/>
    </source>
</evidence>
<keyword evidence="9" id="KW-1185">Reference proteome</keyword>
<proteinExistence type="inferred from homology"/>
<evidence type="ECO:0000259" key="5">
    <source>
        <dbReference type="Pfam" id="PF19335"/>
    </source>
</evidence>
<dbReference type="PANTHER" id="PTHR30097">
    <property type="entry name" value="CATION EFFLUX SYSTEM PROTEIN CUSB"/>
    <property type="match status" value="1"/>
</dbReference>
<keyword evidence="3" id="KW-1133">Transmembrane helix</keyword>
<dbReference type="PANTHER" id="PTHR30097:SF4">
    <property type="entry name" value="SLR6042 PROTEIN"/>
    <property type="match status" value="1"/>
</dbReference>
<name>A0A1I3VJA6_9BACT</name>